<reference evidence="2" key="1">
    <citation type="submission" date="2016-08" db="EMBL/GenBank/DDBJ databases">
        <authorList>
            <person name="Merda D."/>
            <person name="Briand M."/>
            <person name="Taghouti G."/>
            <person name="Carrere S."/>
            <person name="Gouzy J."/>
            <person name="Portier P."/>
            <person name="Jacques M.-A."/>
            <person name="Fischer-Le Saux M."/>
        </authorList>
    </citation>
    <scope>NUCLEOTIDE SEQUENCE [LARGE SCALE GENOMIC DNA]</scope>
    <source>
        <strain evidence="2">CFBP1817</strain>
    </source>
</reference>
<evidence type="ECO:0000313" key="2">
    <source>
        <dbReference type="Proteomes" id="UP000239939"/>
    </source>
</evidence>
<dbReference type="EMBL" id="MDEJ01000184">
    <property type="protein sequence ID" value="PPU86933.1"/>
    <property type="molecule type" value="Genomic_DNA"/>
</dbReference>
<keyword evidence="2" id="KW-1185">Reference proteome</keyword>
<gene>
    <name evidence="1" type="ORF">XpopCFBP1817_18725</name>
</gene>
<proteinExistence type="predicted"/>
<organism evidence="1 2">
    <name type="scientific">Xanthomonas populi</name>
    <dbReference type="NCBI Taxonomy" id="53414"/>
    <lineage>
        <taxon>Bacteria</taxon>
        <taxon>Pseudomonadati</taxon>
        <taxon>Pseudomonadota</taxon>
        <taxon>Gammaproteobacteria</taxon>
        <taxon>Lysobacterales</taxon>
        <taxon>Lysobacteraceae</taxon>
        <taxon>Xanthomonas</taxon>
    </lineage>
</organism>
<evidence type="ECO:0000313" key="1">
    <source>
        <dbReference type="EMBL" id="PPU86933.1"/>
    </source>
</evidence>
<dbReference type="Proteomes" id="UP000239939">
    <property type="component" value="Unassembled WGS sequence"/>
</dbReference>
<comment type="caution">
    <text evidence="1">The sequence shown here is derived from an EMBL/GenBank/DDBJ whole genome shotgun (WGS) entry which is preliminary data.</text>
</comment>
<sequence>MRHQSNLELAVGHLNASVGRVLTPEQLATALRAGSSRTVSSSPTAAALVSSLFVELAPELIFRCAAEADADVHRVNQLYRETLADALPRARAWENSVEHFL</sequence>
<dbReference type="AlphaFoldDB" id="A0A2S7E9V0"/>
<protein>
    <submittedName>
        <fullName evidence="1">Uncharacterized protein</fullName>
    </submittedName>
</protein>
<name>A0A2S7E9V0_9XANT</name>
<accession>A0A2S7E9V0</accession>